<evidence type="ECO:0000313" key="3">
    <source>
        <dbReference type="EMBL" id="OGY99496.1"/>
    </source>
</evidence>
<keyword evidence="1" id="KW-0175">Coiled coil</keyword>
<dbReference type="STRING" id="1798650.A2945_01405"/>
<dbReference type="GO" id="GO:0006793">
    <property type="term" value="P:phosphorus metabolic process"/>
    <property type="evidence" value="ECO:0007669"/>
    <property type="project" value="UniProtKB-ARBA"/>
</dbReference>
<protein>
    <recommendedName>
        <fullName evidence="2">PLD phosphodiesterase domain-containing protein</fullName>
    </recommendedName>
</protein>
<dbReference type="Gene3D" id="3.30.870.10">
    <property type="entry name" value="Endonuclease Chain A"/>
    <property type="match status" value="1"/>
</dbReference>
<accession>A0A1G2CE39</accession>
<dbReference type="InterPro" id="IPR001736">
    <property type="entry name" value="PLipase_D/transphosphatidylase"/>
</dbReference>
<organism evidence="3 4">
    <name type="scientific">Candidatus Liptonbacteria bacterium RIFCSPLOWO2_01_FULL_52_25</name>
    <dbReference type="NCBI Taxonomy" id="1798650"/>
    <lineage>
        <taxon>Bacteria</taxon>
        <taxon>Candidatus Liptoniibacteriota</taxon>
    </lineage>
</organism>
<dbReference type="AlphaFoldDB" id="A0A1G2CE39"/>
<dbReference type="EMBL" id="MHLA01000015">
    <property type="protein sequence ID" value="OGY99496.1"/>
    <property type="molecule type" value="Genomic_DNA"/>
</dbReference>
<dbReference type="Proteomes" id="UP000178880">
    <property type="component" value="Unassembled WGS sequence"/>
</dbReference>
<proteinExistence type="predicted"/>
<feature type="coiled-coil region" evidence="1">
    <location>
        <begin position="152"/>
        <end position="179"/>
    </location>
</feature>
<dbReference type="SUPFAM" id="SSF56024">
    <property type="entry name" value="Phospholipase D/nuclease"/>
    <property type="match status" value="1"/>
</dbReference>
<evidence type="ECO:0000256" key="1">
    <source>
        <dbReference type="SAM" id="Coils"/>
    </source>
</evidence>
<evidence type="ECO:0000259" key="2">
    <source>
        <dbReference type="PROSITE" id="PS50035"/>
    </source>
</evidence>
<dbReference type="PROSITE" id="PS50035">
    <property type="entry name" value="PLD"/>
    <property type="match status" value="1"/>
</dbReference>
<feature type="domain" description="PLD phosphodiesterase" evidence="2">
    <location>
        <begin position="82"/>
        <end position="109"/>
    </location>
</feature>
<dbReference type="GO" id="GO:0003824">
    <property type="term" value="F:catalytic activity"/>
    <property type="evidence" value="ECO:0007669"/>
    <property type="project" value="InterPro"/>
</dbReference>
<sequence>MAKLDFNKTYPSFFDFVSDVGEELIIVSPYIKIASLIAILDRVVKKVKIIVVARWDIRDLVFGSSDLEVYTYLKNLGHDFYINNNVHMKVLVKDKKEILIGSANITASGLGFSERSNIEAISIDILDQKYLPDILSVLKSSVKVTDEIFEKLSNIAAQYDEKSLKFKEVERELAILQKSVLPEKQLLVSDFPFSISPEQYIDDCKSEHPNQSAIHDLDLFKMKTGIVNGAGLKEAFLDSDAYHWQLDNVKGRALFGKYSEILHNALMDNPKPYRKQVKELVANMFNWTEAFSDDFIMEQHTHSKSMVKKSN</sequence>
<gene>
    <name evidence="3" type="ORF">A2945_01405</name>
</gene>
<comment type="caution">
    <text evidence="3">The sequence shown here is derived from an EMBL/GenBank/DDBJ whole genome shotgun (WGS) entry which is preliminary data.</text>
</comment>
<name>A0A1G2CE39_9BACT</name>
<evidence type="ECO:0000313" key="4">
    <source>
        <dbReference type="Proteomes" id="UP000178880"/>
    </source>
</evidence>
<reference evidence="3 4" key="1">
    <citation type="journal article" date="2016" name="Nat. Commun.">
        <title>Thousands of microbial genomes shed light on interconnected biogeochemical processes in an aquifer system.</title>
        <authorList>
            <person name="Anantharaman K."/>
            <person name="Brown C.T."/>
            <person name="Hug L.A."/>
            <person name="Sharon I."/>
            <person name="Castelle C.J."/>
            <person name="Probst A.J."/>
            <person name="Thomas B.C."/>
            <person name="Singh A."/>
            <person name="Wilkins M.J."/>
            <person name="Karaoz U."/>
            <person name="Brodie E.L."/>
            <person name="Williams K.H."/>
            <person name="Hubbard S.S."/>
            <person name="Banfield J.F."/>
        </authorList>
    </citation>
    <scope>NUCLEOTIDE SEQUENCE [LARGE SCALE GENOMIC DNA]</scope>
</reference>